<evidence type="ECO:0000313" key="2">
    <source>
        <dbReference type="EMBL" id="KAA8899520.1"/>
    </source>
</evidence>
<dbReference type="AlphaFoldDB" id="A0A5J5EQJ6"/>
<comment type="caution">
    <text evidence="2">The sequence shown here is derived from an EMBL/GenBank/DDBJ whole genome shotgun (WGS) entry which is preliminary data.</text>
</comment>
<dbReference type="EMBL" id="VXIS01000165">
    <property type="protein sequence ID" value="KAA8899520.1"/>
    <property type="molecule type" value="Genomic_DNA"/>
</dbReference>
<keyword evidence="3" id="KW-1185">Reference proteome</keyword>
<reference evidence="2 3" key="1">
    <citation type="submission" date="2019-09" db="EMBL/GenBank/DDBJ databases">
        <title>Draft genome of the ectomycorrhizal ascomycete Sphaerosporella brunnea.</title>
        <authorList>
            <consortium name="DOE Joint Genome Institute"/>
            <person name="Benucci G.M."/>
            <person name="Marozzi G."/>
            <person name="Antonielli L."/>
            <person name="Sanchez S."/>
            <person name="Marco P."/>
            <person name="Wang X."/>
            <person name="Falini L.B."/>
            <person name="Barry K."/>
            <person name="Haridas S."/>
            <person name="Lipzen A."/>
            <person name="Labutti K."/>
            <person name="Grigoriev I.V."/>
            <person name="Murat C."/>
            <person name="Martin F."/>
            <person name="Albertini E."/>
            <person name="Donnini D."/>
            <person name="Bonito G."/>
        </authorList>
    </citation>
    <scope>NUCLEOTIDE SEQUENCE [LARGE SCALE GENOMIC DNA]</scope>
    <source>
        <strain evidence="2 3">Sb_GMNB300</strain>
    </source>
</reference>
<proteinExistence type="predicted"/>
<name>A0A5J5EQJ6_9PEZI</name>
<organism evidence="2 3">
    <name type="scientific">Sphaerosporella brunnea</name>
    <dbReference type="NCBI Taxonomy" id="1250544"/>
    <lineage>
        <taxon>Eukaryota</taxon>
        <taxon>Fungi</taxon>
        <taxon>Dikarya</taxon>
        <taxon>Ascomycota</taxon>
        <taxon>Pezizomycotina</taxon>
        <taxon>Pezizomycetes</taxon>
        <taxon>Pezizales</taxon>
        <taxon>Pyronemataceae</taxon>
        <taxon>Sphaerosporella</taxon>
    </lineage>
</organism>
<gene>
    <name evidence="2" type="ORF">FN846DRAFT_892428</name>
</gene>
<dbReference type="Proteomes" id="UP000326924">
    <property type="component" value="Unassembled WGS sequence"/>
</dbReference>
<feature type="region of interest" description="Disordered" evidence="1">
    <location>
        <begin position="122"/>
        <end position="157"/>
    </location>
</feature>
<sequence>MHPLNRQRVLTHSQLALLFRKHPTSPPPRGDLRPLPHCVEKSMTVVPQIASREPTTMEEAQEVIKDLSSEGQSLNARLGIREAELKQVLSRKRPSKSSRKVLSDWRFAVQKPLQEAWVAREPPPPKLRKANGKGKAKAAHPAAAKGKRRARRGGDVIEVQDSEVEREVCHLADDSEMEVEEKKAEKVKEAEEVERRRRRWRRWRRTFHLPNRVGMRCGGLRESGGP</sequence>
<feature type="compositionally biased region" description="Basic residues" evidence="1">
    <location>
        <begin position="126"/>
        <end position="138"/>
    </location>
</feature>
<protein>
    <submittedName>
        <fullName evidence="2">Uncharacterized protein</fullName>
    </submittedName>
</protein>
<evidence type="ECO:0000313" key="3">
    <source>
        <dbReference type="Proteomes" id="UP000326924"/>
    </source>
</evidence>
<evidence type="ECO:0000256" key="1">
    <source>
        <dbReference type="SAM" id="MobiDB-lite"/>
    </source>
</evidence>
<dbReference type="InParanoid" id="A0A5J5EQJ6"/>
<accession>A0A5J5EQJ6</accession>